<evidence type="ECO:0000256" key="1">
    <source>
        <dbReference type="SAM" id="Phobius"/>
    </source>
</evidence>
<gene>
    <name evidence="2" type="ORF">H8S18_01240</name>
</gene>
<proteinExistence type="predicted"/>
<keyword evidence="1" id="KW-0812">Transmembrane</keyword>
<name>A0ABR7EB14_9FIRM</name>
<keyword evidence="1" id="KW-1133">Transmembrane helix</keyword>
<dbReference type="Proteomes" id="UP000606889">
    <property type="component" value="Unassembled WGS sequence"/>
</dbReference>
<comment type="caution">
    <text evidence="2">The sequence shown here is derived from an EMBL/GenBank/DDBJ whole genome shotgun (WGS) entry which is preliminary data.</text>
</comment>
<reference evidence="2 3" key="1">
    <citation type="submission" date="2020-08" db="EMBL/GenBank/DDBJ databases">
        <title>Genome public.</title>
        <authorList>
            <person name="Liu C."/>
            <person name="Sun Q."/>
        </authorList>
    </citation>
    <scope>NUCLEOTIDE SEQUENCE [LARGE SCALE GENOMIC DNA]</scope>
    <source>
        <strain evidence="2 3">NSJ-35</strain>
    </source>
</reference>
<protein>
    <submittedName>
        <fullName evidence="2">Uncharacterized protein</fullName>
    </submittedName>
</protein>
<organism evidence="2 3">
    <name type="scientific">Christensenella tenuis</name>
    <dbReference type="NCBI Taxonomy" id="2763033"/>
    <lineage>
        <taxon>Bacteria</taxon>
        <taxon>Bacillati</taxon>
        <taxon>Bacillota</taxon>
        <taxon>Clostridia</taxon>
        <taxon>Christensenellales</taxon>
        <taxon>Christensenellaceae</taxon>
        <taxon>Christensenella</taxon>
    </lineage>
</organism>
<evidence type="ECO:0000313" key="3">
    <source>
        <dbReference type="Proteomes" id="UP000606889"/>
    </source>
</evidence>
<dbReference type="RefSeq" id="WP_186856494.1">
    <property type="nucleotide sequence ID" value="NZ_JACOON010000001.1"/>
</dbReference>
<dbReference type="EMBL" id="JACOON010000001">
    <property type="protein sequence ID" value="MBC5646964.1"/>
    <property type="molecule type" value="Genomic_DNA"/>
</dbReference>
<evidence type="ECO:0000313" key="2">
    <source>
        <dbReference type="EMBL" id="MBC5646964.1"/>
    </source>
</evidence>
<sequence>MRNRALAILVILLGAFSFLMFVPGFFLIGLILAIAGVIAGSATLKILHFYSIAGMLLSIIACIIYMFAMGAVGVSIFN</sequence>
<keyword evidence="1" id="KW-0472">Membrane</keyword>
<keyword evidence="3" id="KW-1185">Reference proteome</keyword>
<feature type="transmembrane region" description="Helical" evidence="1">
    <location>
        <begin position="27"/>
        <end position="47"/>
    </location>
</feature>
<accession>A0ABR7EB14</accession>
<feature type="transmembrane region" description="Helical" evidence="1">
    <location>
        <begin position="54"/>
        <end position="77"/>
    </location>
</feature>